<proteinExistence type="predicted"/>
<dbReference type="PROSITE" id="PS50835">
    <property type="entry name" value="IG_LIKE"/>
    <property type="match status" value="1"/>
</dbReference>
<evidence type="ECO:0000259" key="1">
    <source>
        <dbReference type="PROSITE" id="PS50835"/>
    </source>
</evidence>
<keyword evidence="3" id="KW-1185">Reference proteome</keyword>
<gene>
    <name evidence="2" type="ORF">GCM10009768_00210</name>
</gene>
<evidence type="ECO:0000313" key="3">
    <source>
        <dbReference type="Proteomes" id="UP001500851"/>
    </source>
</evidence>
<organism evidence="2 3">
    <name type="scientific">Leucobacter iarius</name>
    <dbReference type="NCBI Taxonomy" id="333963"/>
    <lineage>
        <taxon>Bacteria</taxon>
        <taxon>Bacillati</taxon>
        <taxon>Actinomycetota</taxon>
        <taxon>Actinomycetes</taxon>
        <taxon>Micrococcales</taxon>
        <taxon>Microbacteriaceae</taxon>
        <taxon>Leucobacter</taxon>
    </lineage>
</organism>
<dbReference type="EMBL" id="BAAAOB010000001">
    <property type="protein sequence ID" value="GAA1775715.1"/>
    <property type="molecule type" value="Genomic_DNA"/>
</dbReference>
<name>A0ABN2L5B7_9MICO</name>
<dbReference type="Proteomes" id="UP001500851">
    <property type="component" value="Unassembled WGS sequence"/>
</dbReference>
<protein>
    <recommendedName>
        <fullName evidence="1">Ig-like domain-containing protein</fullName>
    </recommendedName>
</protein>
<accession>A0ABN2L5B7</accession>
<feature type="domain" description="Ig-like" evidence="1">
    <location>
        <begin position="34"/>
        <end position="80"/>
    </location>
</feature>
<comment type="caution">
    <text evidence="2">The sequence shown here is derived from an EMBL/GenBank/DDBJ whole genome shotgun (WGS) entry which is preliminary data.</text>
</comment>
<sequence>MRRRNPGWSRGIAAILSLGMFTGLAVGTPAVLRPQPVAAAWTDQENGNATITAGTVPNPTNLTCTLNGLLGAVASITLTWKTTVPPPAIFRIGIVAGGNGTPTSGNVTATPTLVSGTQDTYTATIPVDLLTSLLTSLLGSTATLGVSGTAGSNWVSPGWARAEVKIVLLGLLLGSSCTPL</sequence>
<dbReference type="InterPro" id="IPR007110">
    <property type="entry name" value="Ig-like_dom"/>
</dbReference>
<evidence type="ECO:0000313" key="2">
    <source>
        <dbReference type="EMBL" id="GAA1775715.1"/>
    </source>
</evidence>
<reference evidence="2 3" key="1">
    <citation type="journal article" date="2019" name="Int. J. Syst. Evol. Microbiol.">
        <title>The Global Catalogue of Microorganisms (GCM) 10K type strain sequencing project: providing services to taxonomists for standard genome sequencing and annotation.</title>
        <authorList>
            <consortium name="The Broad Institute Genomics Platform"/>
            <consortium name="The Broad Institute Genome Sequencing Center for Infectious Disease"/>
            <person name="Wu L."/>
            <person name="Ma J."/>
        </authorList>
    </citation>
    <scope>NUCLEOTIDE SEQUENCE [LARGE SCALE GENOMIC DNA]</scope>
    <source>
        <strain evidence="2 3">JCM 14736</strain>
    </source>
</reference>